<reference evidence="1" key="1">
    <citation type="submission" date="2023-10" db="EMBL/GenBank/DDBJ databases">
        <authorList>
            <person name="Domelevo Entfellner J.-B."/>
        </authorList>
    </citation>
    <scope>NUCLEOTIDE SEQUENCE</scope>
</reference>
<proteinExistence type="predicted"/>
<organism evidence="1 2">
    <name type="scientific">Sphenostylis stenocarpa</name>
    <dbReference type="NCBI Taxonomy" id="92480"/>
    <lineage>
        <taxon>Eukaryota</taxon>
        <taxon>Viridiplantae</taxon>
        <taxon>Streptophyta</taxon>
        <taxon>Embryophyta</taxon>
        <taxon>Tracheophyta</taxon>
        <taxon>Spermatophyta</taxon>
        <taxon>Magnoliopsida</taxon>
        <taxon>eudicotyledons</taxon>
        <taxon>Gunneridae</taxon>
        <taxon>Pentapetalae</taxon>
        <taxon>rosids</taxon>
        <taxon>fabids</taxon>
        <taxon>Fabales</taxon>
        <taxon>Fabaceae</taxon>
        <taxon>Papilionoideae</taxon>
        <taxon>50 kb inversion clade</taxon>
        <taxon>NPAAA clade</taxon>
        <taxon>indigoferoid/millettioid clade</taxon>
        <taxon>Phaseoleae</taxon>
        <taxon>Sphenostylis</taxon>
    </lineage>
</organism>
<accession>A0AA86VJG5</accession>
<name>A0AA86VJG5_9FABA</name>
<dbReference type="Proteomes" id="UP001189624">
    <property type="component" value="Chromosome 7"/>
</dbReference>
<keyword evidence="2" id="KW-1185">Reference proteome</keyword>
<evidence type="ECO:0000313" key="1">
    <source>
        <dbReference type="EMBL" id="CAJ1969905.1"/>
    </source>
</evidence>
<protein>
    <submittedName>
        <fullName evidence="1">Uncharacterized protein</fullName>
    </submittedName>
</protein>
<dbReference type="Gramene" id="rna-AYBTSS11_LOCUS22506">
    <property type="protein sequence ID" value="CAJ1969905.1"/>
    <property type="gene ID" value="gene-AYBTSS11_LOCUS22506"/>
</dbReference>
<gene>
    <name evidence="1" type="ORF">AYBTSS11_LOCUS22506</name>
</gene>
<dbReference type="EMBL" id="OY731404">
    <property type="protein sequence ID" value="CAJ1969905.1"/>
    <property type="molecule type" value="Genomic_DNA"/>
</dbReference>
<dbReference type="AlphaFoldDB" id="A0AA86VJG5"/>
<feature type="non-terminal residue" evidence="1">
    <location>
        <position position="52"/>
    </location>
</feature>
<sequence>MAKLTVPFKMAFKKPKRKKGVSTQVSSPPLPPWTYSRLSPTTVQLAAFAHNR</sequence>
<evidence type="ECO:0000313" key="2">
    <source>
        <dbReference type="Proteomes" id="UP001189624"/>
    </source>
</evidence>